<evidence type="ECO:0000256" key="3">
    <source>
        <dbReference type="ARBA" id="ARBA00023125"/>
    </source>
</evidence>
<keyword evidence="3 5" id="KW-0238">DNA-binding</keyword>
<evidence type="ECO:0000256" key="1">
    <source>
        <dbReference type="ARBA" id="ARBA00008857"/>
    </source>
</evidence>
<dbReference type="CDD" id="cd00801">
    <property type="entry name" value="INT_P4_C"/>
    <property type="match status" value="1"/>
</dbReference>
<dbReference type="EMBL" id="DTHB01000011">
    <property type="protein sequence ID" value="HGB13750.1"/>
    <property type="molecule type" value="Genomic_DNA"/>
</dbReference>
<dbReference type="InterPro" id="IPR038488">
    <property type="entry name" value="Integrase_DNA-bd_sf"/>
</dbReference>
<proteinExistence type="inferred from homology"/>
<dbReference type="Pfam" id="PF13356">
    <property type="entry name" value="Arm-DNA-bind_3"/>
    <property type="match status" value="1"/>
</dbReference>
<dbReference type="PANTHER" id="PTHR30629:SF2">
    <property type="entry name" value="PROPHAGE INTEGRASE INTS-RELATED"/>
    <property type="match status" value="1"/>
</dbReference>
<dbReference type="Gene3D" id="1.10.443.10">
    <property type="entry name" value="Intergrase catalytic core"/>
    <property type="match status" value="1"/>
</dbReference>
<dbReference type="InterPro" id="IPR025166">
    <property type="entry name" value="Integrase_DNA_bind_dom"/>
</dbReference>
<organism evidence="8">
    <name type="scientific">Desulfobacca acetoxidans</name>
    <dbReference type="NCBI Taxonomy" id="60893"/>
    <lineage>
        <taxon>Bacteria</taxon>
        <taxon>Pseudomonadati</taxon>
        <taxon>Thermodesulfobacteriota</taxon>
        <taxon>Desulfobaccia</taxon>
        <taxon>Desulfobaccales</taxon>
        <taxon>Desulfobaccaceae</taxon>
        <taxon>Desulfobacca</taxon>
    </lineage>
</organism>
<dbReference type="Pfam" id="PF22022">
    <property type="entry name" value="Phage_int_M"/>
    <property type="match status" value="1"/>
</dbReference>
<comment type="caution">
    <text evidence="8">The sequence shown here is derived from an EMBL/GenBank/DDBJ whole genome shotgun (WGS) entry which is preliminary data.</text>
</comment>
<dbReference type="PROSITE" id="PS51898">
    <property type="entry name" value="TYR_RECOMBINASE"/>
    <property type="match status" value="1"/>
</dbReference>
<dbReference type="InterPro" id="IPR044068">
    <property type="entry name" value="CB"/>
</dbReference>
<evidence type="ECO:0000256" key="5">
    <source>
        <dbReference type="PROSITE-ProRule" id="PRU01248"/>
    </source>
</evidence>
<gene>
    <name evidence="8" type="ORF">ENV62_00720</name>
</gene>
<dbReference type="GO" id="GO:0006310">
    <property type="term" value="P:DNA recombination"/>
    <property type="evidence" value="ECO:0007669"/>
    <property type="project" value="UniProtKB-KW"/>
</dbReference>
<keyword evidence="4" id="KW-0233">DNA recombination</keyword>
<feature type="domain" description="Core-binding (CB)" evidence="7">
    <location>
        <begin position="101"/>
        <end position="181"/>
    </location>
</feature>
<dbReference type="InterPro" id="IPR011010">
    <property type="entry name" value="DNA_brk_join_enz"/>
</dbReference>
<feature type="domain" description="Tyr recombinase" evidence="6">
    <location>
        <begin position="202"/>
        <end position="396"/>
    </location>
</feature>
<sequence>MTVNKLTDVQVRNLKAKEKRYIVWEAGRSGFGVRVTPNGTKTFVYKYRFQGKVQWLTIGTYPAMTLVQAHKAHAEAREMVERGENPAAKAVAERREARQASTTAELANEYLEKWAKPRKRSWREDKRILEKDILPVWGTSKAKDITKRDVIQLLDRIMERDAPIMANRTLAVIRRMFNFAVERDIVTASPCLAVKAPAPENQRNRVLTAEEIRIFWHALEGEVMDRVNPFIKLILKLELITAQRKSECCAVAWEEVDLEEGWWTIPGEMTPLRRQYGVEEGLAKNRLPHRVPLSPLARDIFLAAKSLSGDSPWVFPSPQTSRPVTPTAINHAVRLHRDSLGVNFVPHDLRRTAASHMTGMGIPRLVVSKILNHVERGVTAVYDRHSYDREKRQALEAWGRRLQNIIQETDDKGKIVPFIRGF</sequence>
<dbReference type="InterPro" id="IPR050808">
    <property type="entry name" value="Phage_Integrase"/>
</dbReference>
<dbReference type="GO" id="GO:0003677">
    <property type="term" value="F:DNA binding"/>
    <property type="evidence" value="ECO:0007669"/>
    <property type="project" value="UniProtKB-UniRule"/>
</dbReference>
<evidence type="ECO:0000256" key="4">
    <source>
        <dbReference type="ARBA" id="ARBA00023172"/>
    </source>
</evidence>
<dbReference type="InterPro" id="IPR002104">
    <property type="entry name" value="Integrase_catalytic"/>
</dbReference>
<protein>
    <submittedName>
        <fullName evidence="8">Site-specific integrase</fullName>
    </submittedName>
</protein>
<evidence type="ECO:0000259" key="7">
    <source>
        <dbReference type="PROSITE" id="PS51900"/>
    </source>
</evidence>
<evidence type="ECO:0000313" key="8">
    <source>
        <dbReference type="EMBL" id="HGB13750.1"/>
    </source>
</evidence>
<accession>A0A7C3WGF3</accession>
<reference evidence="8" key="1">
    <citation type="journal article" date="2020" name="mSystems">
        <title>Genome- and Community-Level Interaction Insights into Carbon Utilization and Element Cycling Functions of Hydrothermarchaeota in Hydrothermal Sediment.</title>
        <authorList>
            <person name="Zhou Z."/>
            <person name="Liu Y."/>
            <person name="Xu W."/>
            <person name="Pan J."/>
            <person name="Luo Z.H."/>
            <person name="Li M."/>
        </authorList>
    </citation>
    <scope>NUCLEOTIDE SEQUENCE [LARGE SCALE GENOMIC DNA]</scope>
    <source>
        <strain evidence="8">SpSt-776</strain>
    </source>
</reference>
<dbReference type="InterPro" id="IPR053876">
    <property type="entry name" value="Phage_int_M"/>
</dbReference>
<dbReference type="AlphaFoldDB" id="A0A7C3WGF3"/>
<dbReference type="Gene3D" id="3.30.160.390">
    <property type="entry name" value="Integrase, DNA-binding domain"/>
    <property type="match status" value="1"/>
</dbReference>
<dbReference type="GO" id="GO:0015074">
    <property type="term" value="P:DNA integration"/>
    <property type="evidence" value="ECO:0007669"/>
    <property type="project" value="UniProtKB-KW"/>
</dbReference>
<comment type="similarity">
    <text evidence="1">Belongs to the 'phage' integrase family.</text>
</comment>
<dbReference type="SUPFAM" id="SSF56349">
    <property type="entry name" value="DNA breaking-rejoining enzymes"/>
    <property type="match status" value="1"/>
</dbReference>
<dbReference type="PANTHER" id="PTHR30629">
    <property type="entry name" value="PROPHAGE INTEGRASE"/>
    <property type="match status" value="1"/>
</dbReference>
<evidence type="ECO:0000256" key="2">
    <source>
        <dbReference type="ARBA" id="ARBA00022908"/>
    </source>
</evidence>
<dbReference type="InterPro" id="IPR013762">
    <property type="entry name" value="Integrase-like_cat_sf"/>
</dbReference>
<evidence type="ECO:0000259" key="6">
    <source>
        <dbReference type="PROSITE" id="PS51898"/>
    </source>
</evidence>
<dbReference type="InterPro" id="IPR010998">
    <property type="entry name" value="Integrase_recombinase_N"/>
</dbReference>
<dbReference type="PROSITE" id="PS51900">
    <property type="entry name" value="CB"/>
    <property type="match status" value="1"/>
</dbReference>
<dbReference type="Pfam" id="PF00589">
    <property type="entry name" value="Phage_integrase"/>
    <property type="match status" value="1"/>
</dbReference>
<name>A0A7C3WGF3_9BACT</name>
<keyword evidence="2" id="KW-0229">DNA integration</keyword>
<dbReference type="Gene3D" id="1.10.150.130">
    <property type="match status" value="1"/>
</dbReference>